<accession>A0A8J2L2N5</accession>
<keyword evidence="2" id="KW-1185">Reference proteome</keyword>
<gene>
    <name evidence="1" type="ORF">AFUS01_LOCUS37647</name>
</gene>
<dbReference type="AlphaFoldDB" id="A0A8J2L2N5"/>
<sequence length="18" mass="2035">TVEFYNNSQLNLNHGDVA</sequence>
<feature type="non-terminal residue" evidence="1">
    <location>
        <position position="1"/>
    </location>
</feature>
<organism evidence="1 2">
    <name type="scientific">Allacma fusca</name>
    <dbReference type="NCBI Taxonomy" id="39272"/>
    <lineage>
        <taxon>Eukaryota</taxon>
        <taxon>Metazoa</taxon>
        <taxon>Ecdysozoa</taxon>
        <taxon>Arthropoda</taxon>
        <taxon>Hexapoda</taxon>
        <taxon>Collembola</taxon>
        <taxon>Symphypleona</taxon>
        <taxon>Sminthuridae</taxon>
        <taxon>Allacma</taxon>
    </lineage>
</organism>
<dbReference type="Proteomes" id="UP000708208">
    <property type="component" value="Unassembled WGS sequence"/>
</dbReference>
<dbReference type="EMBL" id="CAJVCH010544447">
    <property type="protein sequence ID" value="CAG7827672.1"/>
    <property type="molecule type" value="Genomic_DNA"/>
</dbReference>
<reference evidence="1" key="1">
    <citation type="submission" date="2021-06" db="EMBL/GenBank/DDBJ databases">
        <authorList>
            <person name="Hodson N. C."/>
            <person name="Mongue J. A."/>
            <person name="Jaron S. K."/>
        </authorList>
    </citation>
    <scope>NUCLEOTIDE SEQUENCE</scope>
</reference>
<protein>
    <submittedName>
        <fullName evidence="1">Uncharacterized protein</fullName>
    </submittedName>
</protein>
<name>A0A8J2L2N5_9HEXA</name>
<evidence type="ECO:0000313" key="2">
    <source>
        <dbReference type="Proteomes" id="UP000708208"/>
    </source>
</evidence>
<comment type="caution">
    <text evidence="1">The sequence shown here is derived from an EMBL/GenBank/DDBJ whole genome shotgun (WGS) entry which is preliminary data.</text>
</comment>
<evidence type="ECO:0000313" key="1">
    <source>
        <dbReference type="EMBL" id="CAG7827672.1"/>
    </source>
</evidence>
<proteinExistence type="predicted"/>